<proteinExistence type="predicted"/>
<dbReference type="RefSeq" id="WP_086541691.1">
    <property type="nucleotide sequence ID" value="NZ_MSSW01000031.1"/>
</dbReference>
<organism evidence="1 2">
    <name type="scientific">Algoriphagus antarcticus</name>
    <dbReference type="NCBI Taxonomy" id="238540"/>
    <lineage>
        <taxon>Bacteria</taxon>
        <taxon>Pseudomonadati</taxon>
        <taxon>Bacteroidota</taxon>
        <taxon>Cytophagia</taxon>
        <taxon>Cytophagales</taxon>
        <taxon>Cyclobacteriaceae</taxon>
        <taxon>Algoriphagus</taxon>
    </lineage>
</organism>
<protein>
    <submittedName>
        <fullName evidence="1">Uncharacterized protein</fullName>
    </submittedName>
</protein>
<gene>
    <name evidence="1" type="ORF">C8N25_11663</name>
</gene>
<keyword evidence="2" id="KW-1185">Reference proteome</keyword>
<accession>A0A3E0DQ78</accession>
<evidence type="ECO:0000313" key="2">
    <source>
        <dbReference type="Proteomes" id="UP000256405"/>
    </source>
</evidence>
<dbReference type="Proteomes" id="UP000256405">
    <property type="component" value="Unassembled WGS sequence"/>
</dbReference>
<dbReference type="AlphaFoldDB" id="A0A3E0DQ78"/>
<name>A0A3E0DQ78_9BACT</name>
<comment type="caution">
    <text evidence="1">The sequence shown here is derived from an EMBL/GenBank/DDBJ whole genome shotgun (WGS) entry which is preliminary data.</text>
</comment>
<reference evidence="1 2" key="1">
    <citation type="submission" date="2018-08" db="EMBL/GenBank/DDBJ databases">
        <title>Genomic Encyclopedia of Archaeal and Bacterial Type Strains, Phase II (KMG-II): from individual species to whole genera.</title>
        <authorList>
            <person name="Goeker M."/>
        </authorList>
    </citation>
    <scope>NUCLEOTIDE SEQUENCE [LARGE SCALE GENOMIC DNA]</scope>
    <source>
        <strain evidence="1 2">DSM 15986</strain>
    </source>
</reference>
<sequence>MALIPGKYGQLGGSMAEAIQTAFNNHYKEIIGKNPPASNKQFELLCLAVAEGVINHLKAHPEAFKVKTKFEGSVIYEGVVTIE</sequence>
<evidence type="ECO:0000313" key="1">
    <source>
        <dbReference type="EMBL" id="REG84008.1"/>
    </source>
</evidence>
<dbReference type="EMBL" id="QUNF01000016">
    <property type="protein sequence ID" value="REG84008.1"/>
    <property type="molecule type" value="Genomic_DNA"/>
</dbReference>
<dbReference type="OrthoDB" id="769707at2"/>